<dbReference type="Gene3D" id="3.90.550.10">
    <property type="entry name" value="Spore Coat Polysaccharide Biosynthesis Protein SpsA, Chain A"/>
    <property type="match status" value="1"/>
</dbReference>
<accession>A0A9P6W8J0</accession>
<keyword evidence="6" id="KW-1133">Transmembrane helix</keyword>
<evidence type="ECO:0000256" key="11">
    <source>
        <dbReference type="PIRSR" id="PIRSR605027-4"/>
    </source>
</evidence>
<evidence type="ECO:0000313" key="13">
    <source>
        <dbReference type="Proteomes" id="UP000777482"/>
    </source>
</evidence>
<reference evidence="12 13" key="1">
    <citation type="submission" date="2020-11" db="EMBL/GenBank/DDBJ databases">
        <title>Kefir isolates.</title>
        <authorList>
            <person name="Marcisauskas S."/>
            <person name="Kim Y."/>
            <person name="Blasche S."/>
        </authorList>
    </citation>
    <scope>NUCLEOTIDE SEQUENCE [LARGE SCALE GENOMIC DNA]</scope>
    <source>
        <strain evidence="12 13">KR</strain>
    </source>
</reference>
<feature type="site" description="Interaction with galactose moiety of substrate glycoprotein" evidence="11">
    <location>
        <position position="175"/>
    </location>
</feature>
<organism evidence="12 13">
    <name type="scientific">Rhodotorula mucilaginosa</name>
    <name type="common">Yeast</name>
    <name type="synonym">Rhodotorula rubra</name>
    <dbReference type="NCBI Taxonomy" id="5537"/>
    <lineage>
        <taxon>Eukaryota</taxon>
        <taxon>Fungi</taxon>
        <taxon>Dikarya</taxon>
        <taxon>Basidiomycota</taxon>
        <taxon>Pucciniomycotina</taxon>
        <taxon>Microbotryomycetes</taxon>
        <taxon>Sporidiobolales</taxon>
        <taxon>Sporidiobolaceae</taxon>
        <taxon>Rhodotorula</taxon>
    </lineage>
</organism>
<keyword evidence="4" id="KW-0812">Transmembrane</keyword>
<evidence type="ECO:0000256" key="6">
    <source>
        <dbReference type="ARBA" id="ARBA00022989"/>
    </source>
</evidence>
<keyword evidence="5" id="KW-0735">Signal-anchor</keyword>
<dbReference type="PANTHER" id="PTHR10896:SF65">
    <property type="entry name" value="GALACTOSYLGALACTOSYLXYLOSYLPROTEIN 3-BETA-GLUCURONOSYLTRANSFERASE 3"/>
    <property type="match status" value="1"/>
</dbReference>
<name>A0A9P6W8J0_RHOMI</name>
<keyword evidence="10" id="KW-0464">Manganese</keyword>
<keyword evidence="13" id="KW-1185">Reference proteome</keyword>
<dbReference type="InterPro" id="IPR005027">
    <property type="entry name" value="Glyco_trans_43"/>
</dbReference>
<gene>
    <name evidence="12" type="primary">B3GAT1</name>
    <name evidence="12" type="ORF">C6P46_003660</name>
</gene>
<dbReference type="EMBL" id="PUHQ01000003">
    <property type="protein sequence ID" value="KAG0666950.1"/>
    <property type="molecule type" value="Genomic_DNA"/>
</dbReference>
<comment type="similarity">
    <text evidence="2">Belongs to the glycosyltransferase 43 family.</text>
</comment>
<feature type="active site" description="Proton donor/acceptor" evidence="9">
    <location>
        <position position="233"/>
    </location>
</feature>
<feature type="binding site" evidence="10">
    <location>
        <position position="142"/>
    </location>
    <ligand>
        <name>Mn(2+)</name>
        <dbReference type="ChEBI" id="CHEBI:29035"/>
    </ligand>
</feature>
<keyword evidence="3" id="KW-0808">Transferase</keyword>
<dbReference type="SUPFAM" id="SSF53448">
    <property type="entry name" value="Nucleotide-diphospho-sugar transferases"/>
    <property type="match status" value="1"/>
</dbReference>
<dbReference type="Pfam" id="PF03360">
    <property type="entry name" value="Glyco_transf_43"/>
    <property type="match status" value="1"/>
</dbReference>
<evidence type="ECO:0000313" key="12">
    <source>
        <dbReference type="EMBL" id="KAG0666950.1"/>
    </source>
</evidence>
<dbReference type="Proteomes" id="UP000777482">
    <property type="component" value="Unassembled WGS sequence"/>
</dbReference>
<evidence type="ECO:0000256" key="7">
    <source>
        <dbReference type="ARBA" id="ARBA00023136"/>
    </source>
</evidence>
<evidence type="ECO:0000256" key="4">
    <source>
        <dbReference type="ARBA" id="ARBA00022692"/>
    </source>
</evidence>
<dbReference type="GO" id="GO:0005975">
    <property type="term" value="P:carbohydrate metabolic process"/>
    <property type="evidence" value="ECO:0007669"/>
    <property type="project" value="TreeGrafter"/>
</dbReference>
<evidence type="ECO:0000256" key="5">
    <source>
        <dbReference type="ARBA" id="ARBA00022968"/>
    </source>
</evidence>
<dbReference type="GO" id="GO:0015018">
    <property type="term" value="F:galactosylgalactosylxylosylprotein 3-beta-glucuronosyltransferase activity"/>
    <property type="evidence" value="ECO:0007669"/>
    <property type="project" value="InterPro"/>
</dbReference>
<evidence type="ECO:0000256" key="10">
    <source>
        <dbReference type="PIRSR" id="PIRSR605027-3"/>
    </source>
</evidence>
<sequence>MVHKADASDQVTDLKTLVHLKRGAIAAALLLAYFVTRPIRSTLIVVTPTHDTLGRYAHVMNLAHGLAKSGVGRQLLWVVVEDAANVDSAIDDLLATSGVRYRYLAAESQAVSVHRGLVQRNRALDWIIEEGVEGTVYFADDDNAYRPSLWRRLQALPKGAFTVLPVGNMGYFGWEGPVFGDVKDGRAAIEQWSCDFCPRRWNVDMSGFAFSTTLLATQPSPRFEESSKTGFLETDFLAQIENAEIASLVVFPELADSIHVWHNYGVPFHGAAFYDATWTTGGTVGRRMVNASDIVLGFAWADSDLPLAVEAGH</sequence>
<evidence type="ECO:0000256" key="8">
    <source>
        <dbReference type="ARBA" id="ARBA00023180"/>
    </source>
</evidence>
<comment type="caution">
    <text evidence="12">The sequence shown here is derived from an EMBL/GenBank/DDBJ whole genome shotgun (WGS) entry which is preliminary data.</text>
</comment>
<keyword evidence="7" id="KW-0472">Membrane</keyword>
<keyword evidence="10" id="KW-0479">Metal-binding</keyword>
<comment type="subcellular location">
    <subcellularLocation>
        <location evidence="1">Membrane</location>
        <topology evidence="1">Single-pass type II membrane protein</topology>
    </subcellularLocation>
</comment>
<dbReference type="AlphaFoldDB" id="A0A9P6W8J0"/>
<dbReference type="PANTHER" id="PTHR10896">
    <property type="entry name" value="GALACTOSYLGALACTOSYLXYLOSYLPROTEIN 3-BETA-GLUCURONOSYLTRANSFERASE BETA-1,3-GLUCURONYLTRANSFERASE"/>
    <property type="match status" value="1"/>
</dbReference>
<evidence type="ECO:0000256" key="3">
    <source>
        <dbReference type="ARBA" id="ARBA00022679"/>
    </source>
</evidence>
<proteinExistence type="inferred from homology"/>
<evidence type="ECO:0000256" key="2">
    <source>
        <dbReference type="ARBA" id="ARBA00007706"/>
    </source>
</evidence>
<dbReference type="InterPro" id="IPR029044">
    <property type="entry name" value="Nucleotide-diphossugar_trans"/>
</dbReference>
<keyword evidence="8" id="KW-0325">Glycoprotein</keyword>
<dbReference type="OrthoDB" id="675023at2759"/>
<protein>
    <submittedName>
        <fullName evidence="12">Galactosylgalactosylxylosylprotein 3-beta-glucuronosyltransferase 1</fullName>
    </submittedName>
</protein>
<comment type="cofactor">
    <cofactor evidence="10">
        <name>Mn(2+)</name>
        <dbReference type="ChEBI" id="CHEBI:29035"/>
    </cofactor>
</comment>
<dbReference type="GO" id="GO:0000139">
    <property type="term" value="C:Golgi membrane"/>
    <property type="evidence" value="ECO:0007669"/>
    <property type="project" value="TreeGrafter"/>
</dbReference>
<dbReference type="GO" id="GO:0046872">
    <property type="term" value="F:metal ion binding"/>
    <property type="evidence" value="ECO:0007669"/>
    <property type="project" value="UniProtKB-KW"/>
</dbReference>
<evidence type="ECO:0000256" key="9">
    <source>
        <dbReference type="PIRSR" id="PIRSR605027-1"/>
    </source>
</evidence>
<evidence type="ECO:0000256" key="1">
    <source>
        <dbReference type="ARBA" id="ARBA00004606"/>
    </source>
</evidence>